<keyword evidence="3" id="KW-0597">Phosphoprotein</keyword>
<organism evidence="9 10">
    <name type="scientific">Schizopora paradoxa</name>
    <dbReference type="NCBI Taxonomy" id="27342"/>
    <lineage>
        <taxon>Eukaryota</taxon>
        <taxon>Fungi</taxon>
        <taxon>Dikarya</taxon>
        <taxon>Basidiomycota</taxon>
        <taxon>Agaricomycotina</taxon>
        <taxon>Agaricomycetes</taxon>
        <taxon>Hymenochaetales</taxon>
        <taxon>Schizoporaceae</taxon>
        <taxon>Schizopora</taxon>
    </lineage>
</organism>
<dbReference type="Proteomes" id="UP000053477">
    <property type="component" value="Unassembled WGS sequence"/>
</dbReference>
<sequence>MENTNLTTALRGQDDAEVLQERLAANGLLIDRLRAERSELTSERFQLQEQLAEASKHANKLDSEQVKLQASYNGRRKQIDIQAAEMEDLRRTLSSQGTLLDKAVADRNRAEFNSREVQAVIRGLEADLKRVQKDADTFGEDLKRLRQQKDEMEARHDEERTQYERKAKQSRSQIRLLRDQLESQNHLQVTNVDPYLRRSIGDLKSIHKKECKGLFVQIRYLKAKFTREAALRADLGYQKQYLLVVLSRLEKSEKRVLATLAEIGSPTQEPRKPRTLRIYGMLVVFLLRTRRASEVWREQRSSKEAVAKALEQVRKRREKPTS</sequence>
<protein>
    <recommendedName>
        <fullName evidence="8">Pericentrin/AKAP-450 centrosomal targeting domain-containing protein</fullName>
    </recommendedName>
</protein>
<evidence type="ECO:0000256" key="3">
    <source>
        <dbReference type="ARBA" id="ARBA00022553"/>
    </source>
</evidence>
<feature type="coiled-coil region" evidence="6">
    <location>
        <begin position="30"/>
        <end position="64"/>
    </location>
</feature>
<keyword evidence="4 6" id="KW-0175">Coiled coil</keyword>
<proteinExistence type="predicted"/>
<dbReference type="GO" id="GO:0005815">
    <property type="term" value="C:microtubule organizing center"/>
    <property type="evidence" value="ECO:0007669"/>
    <property type="project" value="UniProtKB-SubCell"/>
</dbReference>
<dbReference type="OrthoDB" id="2020852at2759"/>
<dbReference type="STRING" id="27342.A0A0H2RM63"/>
<evidence type="ECO:0000256" key="5">
    <source>
        <dbReference type="ARBA" id="ARBA00023212"/>
    </source>
</evidence>
<keyword evidence="10" id="KW-1185">Reference proteome</keyword>
<dbReference type="Pfam" id="PF10495">
    <property type="entry name" value="PACT_coil_coil"/>
    <property type="match status" value="1"/>
</dbReference>
<accession>A0A0H2RM63</accession>
<dbReference type="EMBL" id="KQ085972">
    <property type="protein sequence ID" value="KLO12697.1"/>
    <property type="molecule type" value="Genomic_DNA"/>
</dbReference>
<evidence type="ECO:0000256" key="2">
    <source>
        <dbReference type="ARBA" id="ARBA00022490"/>
    </source>
</evidence>
<evidence type="ECO:0000313" key="9">
    <source>
        <dbReference type="EMBL" id="KLO12697.1"/>
    </source>
</evidence>
<dbReference type="Gene3D" id="1.10.287.1490">
    <property type="match status" value="1"/>
</dbReference>
<dbReference type="AlphaFoldDB" id="A0A0H2RM63"/>
<feature type="domain" description="Pericentrin/AKAP-450 centrosomal targeting" evidence="8">
    <location>
        <begin position="224"/>
        <end position="296"/>
    </location>
</feature>
<dbReference type="InterPro" id="IPR019528">
    <property type="entry name" value="PACT_domain"/>
</dbReference>
<evidence type="ECO:0000256" key="1">
    <source>
        <dbReference type="ARBA" id="ARBA00004267"/>
    </source>
</evidence>
<feature type="compositionally biased region" description="Basic and acidic residues" evidence="7">
    <location>
        <begin position="147"/>
        <end position="167"/>
    </location>
</feature>
<keyword evidence="2" id="KW-0963">Cytoplasm</keyword>
<keyword evidence="5" id="KW-0206">Cytoskeleton</keyword>
<evidence type="ECO:0000256" key="6">
    <source>
        <dbReference type="SAM" id="Coils"/>
    </source>
</evidence>
<comment type="subcellular location">
    <subcellularLocation>
        <location evidence="1">Cytoplasm</location>
        <location evidence="1">Cytoskeleton</location>
        <location evidence="1">Microtubule organizing center</location>
    </subcellularLocation>
</comment>
<dbReference type="GO" id="GO:0005737">
    <property type="term" value="C:cytoplasm"/>
    <property type="evidence" value="ECO:0007669"/>
    <property type="project" value="UniProtKB-ARBA"/>
</dbReference>
<dbReference type="InParanoid" id="A0A0H2RM63"/>
<evidence type="ECO:0000313" key="10">
    <source>
        <dbReference type="Proteomes" id="UP000053477"/>
    </source>
</evidence>
<evidence type="ECO:0000256" key="4">
    <source>
        <dbReference type="ARBA" id="ARBA00023054"/>
    </source>
</evidence>
<reference evidence="9 10" key="1">
    <citation type="submission" date="2015-04" db="EMBL/GenBank/DDBJ databases">
        <title>Complete genome sequence of Schizopora paradoxa KUC8140, a cosmopolitan wood degrader in East Asia.</title>
        <authorList>
            <consortium name="DOE Joint Genome Institute"/>
            <person name="Min B."/>
            <person name="Park H."/>
            <person name="Jang Y."/>
            <person name="Kim J.-J."/>
            <person name="Kim K.H."/>
            <person name="Pangilinan J."/>
            <person name="Lipzen A."/>
            <person name="Riley R."/>
            <person name="Grigoriev I.V."/>
            <person name="Spatafora J.W."/>
            <person name="Choi I.-G."/>
        </authorList>
    </citation>
    <scope>NUCLEOTIDE SEQUENCE [LARGE SCALE GENOMIC DNA]</scope>
    <source>
        <strain evidence="9 10">KUC8140</strain>
    </source>
</reference>
<evidence type="ECO:0000259" key="8">
    <source>
        <dbReference type="Pfam" id="PF10495"/>
    </source>
</evidence>
<evidence type="ECO:0000256" key="7">
    <source>
        <dbReference type="SAM" id="MobiDB-lite"/>
    </source>
</evidence>
<name>A0A0H2RM63_9AGAM</name>
<feature type="region of interest" description="Disordered" evidence="7">
    <location>
        <begin position="147"/>
        <end position="169"/>
    </location>
</feature>
<gene>
    <name evidence="9" type="ORF">SCHPADRAFT_971393</name>
</gene>